<keyword evidence="2" id="KW-1185">Reference proteome</keyword>
<comment type="caution">
    <text evidence="1">The sequence shown here is derived from an EMBL/GenBank/DDBJ whole genome shotgun (WGS) entry which is preliminary data.</text>
</comment>
<dbReference type="Proteomes" id="UP001183643">
    <property type="component" value="Unassembled WGS sequence"/>
</dbReference>
<protein>
    <submittedName>
        <fullName evidence="1">Uncharacterized protein</fullName>
    </submittedName>
</protein>
<dbReference type="RefSeq" id="WP_310362197.1">
    <property type="nucleotide sequence ID" value="NZ_JAVDYB010000001.1"/>
</dbReference>
<evidence type="ECO:0000313" key="1">
    <source>
        <dbReference type="EMBL" id="MDR7273608.1"/>
    </source>
</evidence>
<reference evidence="1" key="1">
    <citation type="submission" date="2023-07" db="EMBL/GenBank/DDBJ databases">
        <title>Sequencing the genomes of 1000 actinobacteria strains.</title>
        <authorList>
            <person name="Klenk H.-P."/>
        </authorList>
    </citation>
    <scope>NUCLEOTIDE SEQUENCE</scope>
    <source>
        <strain evidence="1">DSM 44707</strain>
    </source>
</reference>
<proteinExistence type="predicted"/>
<name>A0AAE3YGM9_9ACTN</name>
<organism evidence="1 2">
    <name type="scientific">Catenuloplanes atrovinosus</name>
    <dbReference type="NCBI Taxonomy" id="137266"/>
    <lineage>
        <taxon>Bacteria</taxon>
        <taxon>Bacillati</taxon>
        <taxon>Actinomycetota</taxon>
        <taxon>Actinomycetes</taxon>
        <taxon>Micromonosporales</taxon>
        <taxon>Micromonosporaceae</taxon>
        <taxon>Catenuloplanes</taxon>
    </lineage>
</organism>
<gene>
    <name evidence="1" type="ORF">J2S41_000386</name>
</gene>
<evidence type="ECO:0000313" key="2">
    <source>
        <dbReference type="Proteomes" id="UP001183643"/>
    </source>
</evidence>
<accession>A0AAE3YGM9</accession>
<sequence length="90" mass="10308">MTEYTNSKHRKPGISKTGVPQFSYHYFVSFKHDVPDGIGFTNMELTMARPIRDLDLVRQIETRLRRDGYVNPLVLGFALMRDGSATRGEC</sequence>
<dbReference type="AlphaFoldDB" id="A0AAE3YGM9"/>
<dbReference type="EMBL" id="JAVDYB010000001">
    <property type="protein sequence ID" value="MDR7273608.1"/>
    <property type="molecule type" value="Genomic_DNA"/>
</dbReference>